<gene>
    <name evidence="1" type="ORF">NTEN_LOCUS24183</name>
</gene>
<dbReference type="EMBL" id="CADCXU010035419">
    <property type="protein sequence ID" value="CAB0020611.1"/>
    <property type="molecule type" value="Genomic_DNA"/>
</dbReference>
<feature type="non-terminal residue" evidence="1">
    <location>
        <position position="505"/>
    </location>
</feature>
<organism evidence="1 2">
    <name type="scientific">Nesidiocoris tenuis</name>
    <dbReference type="NCBI Taxonomy" id="355587"/>
    <lineage>
        <taxon>Eukaryota</taxon>
        <taxon>Metazoa</taxon>
        <taxon>Ecdysozoa</taxon>
        <taxon>Arthropoda</taxon>
        <taxon>Hexapoda</taxon>
        <taxon>Insecta</taxon>
        <taxon>Pterygota</taxon>
        <taxon>Neoptera</taxon>
        <taxon>Paraneoptera</taxon>
        <taxon>Hemiptera</taxon>
        <taxon>Heteroptera</taxon>
        <taxon>Panheteroptera</taxon>
        <taxon>Cimicomorpha</taxon>
        <taxon>Miridae</taxon>
        <taxon>Dicyphina</taxon>
        <taxon>Nesidiocoris</taxon>
    </lineage>
</organism>
<reference evidence="1 2" key="1">
    <citation type="submission" date="2020-02" db="EMBL/GenBank/DDBJ databases">
        <authorList>
            <person name="Ferguson B K."/>
        </authorList>
    </citation>
    <scope>NUCLEOTIDE SEQUENCE [LARGE SCALE GENOMIC DNA]</scope>
</reference>
<name>A0A6H5HQ91_9HEMI</name>
<proteinExistence type="predicted"/>
<dbReference type="Proteomes" id="UP000479000">
    <property type="component" value="Unassembled WGS sequence"/>
</dbReference>
<evidence type="ECO:0000313" key="1">
    <source>
        <dbReference type="EMBL" id="CAB0020611.1"/>
    </source>
</evidence>
<dbReference type="OrthoDB" id="6416577at2759"/>
<evidence type="ECO:0000313" key="2">
    <source>
        <dbReference type="Proteomes" id="UP000479000"/>
    </source>
</evidence>
<dbReference type="AlphaFoldDB" id="A0A6H5HQ91"/>
<accession>A0A6H5HQ91</accession>
<protein>
    <submittedName>
        <fullName evidence="1">Uncharacterized protein</fullName>
    </submittedName>
</protein>
<sequence>MAWFFNDCKGSEPDRNQKTCIVQNICVRFSCMTWAIDPLTAASVNEITARSKNLQTRDFEVDVVFRTASRRRSCGFGFTRFVPSSPPFGEHLANHLVGARSPTRHFPVAGRFGPSRFGATLGKWDLPCTIRFYFHIYRANGSIVIVIKSRMPQKTLLLLHIHSESLPELVSVCPPARLWSFTTSDKIMQIAKDCGNGQIAKSKWHHEWNEMGRDEWGGIRRLRLQRSKLSHSKQPNVGSEPPLATYFQIFSHAVHISCFERLGAPAPPTLMFFRAALQTWSTGNDVLRRAAQPSAPTSACRRLRRSLDPRQMPPLRASVVLPRCGRQKPLRQFRNPPPPPNEEKSPKKLLTIAARKALSTFQRLRRIIAFFRHQGHSRLGSIMANLLFPSLSCPCKIKNNAVTLPFTLFNFGTFPDSCAQDVDEKESGPQVIKPGFREQTASIPQFEFLFERIGTVPVQAQAQGPQSPINCRTTAMPFRTFQKYVYLPKLKFTGIMNFENRGEHR</sequence>
<keyword evidence="2" id="KW-1185">Reference proteome</keyword>